<dbReference type="SMART" id="SM00292">
    <property type="entry name" value="BRCT"/>
    <property type="match status" value="2"/>
</dbReference>
<dbReference type="PANTHER" id="PTHR13763:SF0">
    <property type="entry name" value="BREAST CANCER TYPE 1 SUSCEPTIBILITY PROTEIN"/>
    <property type="match status" value="1"/>
</dbReference>
<name>A0A9P0HHC0_NEZVI</name>
<evidence type="ECO:0000256" key="2">
    <source>
        <dbReference type="ARBA" id="ARBA00022737"/>
    </source>
</evidence>
<evidence type="ECO:0000256" key="3">
    <source>
        <dbReference type="ARBA" id="ARBA00022763"/>
    </source>
</evidence>
<dbReference type="GO" id="GO:0004842">
    <property type="term" value="F:ubiquitin-protein transferase activity"/>
    <property type="evidence" value="ECO:0007669"/>
    <property type="project" value="TreeGrafter"/>
</dbReference>
<dbReference type="EMBL" id="OV725081">
    <property type="protein sequence ID" value="CAH1401747.1"/>
    <property type="molecule type" value="Genomic_DNA"/>
</dbReference>
<dbReference type="GO" id="GO:0045944">
    <property type="term" value="P:positive regulation of transcription by RNA polymerase II"/>
    <property type="evidence" value="ECO:0007669"/>
    <property type="project" value="TreeGrafter"/>
</dbReference>
<dbReference type="InterPro" id="IPR036420">
    <property type="entry name" value="BRCT_dom_sf"/>
</dbReference>
<proteinExistence type="predicted"/>
<keyword evidence="2" id="KW-0677">Repeat</keyword>
<reference evidence="8" key="1">
    <citation type="submission" date="2022-01" db="EMBL/GenBank/DDBJ databases">
        <authorList>
            <person name="King R."/>
        </authorList>
    </citation>
    <scope>NUCLEOTIDE SEQUENCE</scope>
</reference>
<dbReference type="Proteomes" id="UP001152798">
    <property type="component" value="Chromosome 5"/>
</dbReference>
<feature type="domain" description="BRCT" evidence="7">
    <location>
        <begin position="778"/>
        <end position="849"/>
    </location>
</feature>
<protein>
    <recommendedName>
        <fullName evidence="7">BRCT domain-containing protein</fullName>
    </recommendedName>
</protein>
<dbReference type="PROSITE" id="PS50172">
    <property type="entry name" value="BRCT"/>
    <property type="match status" value="1"/>
</dbReference>
<feature type="compositionally biased region" description="Basic and acidic residues" evidence="6">
    <location>
        <begin position="391"/>
        <end position="408"/>
    </location>
</feature>
<evidence type="ECO:0000256" key="5">
    <source>
        <dbReference type="ARBA" id="ARBA00023242"/>
    </source>
</evidence>
<dbReference type="OrthoDB" id="6625678at2759"/>
<dbReference type="InterPro" id="IPR031099">
    <property type="entry name" value="BRCA1-associated"/>
</dbReference>
<keyword evidence="9" id="KW-1185">Reference proteome</keyword>
<evidence type="ECO:0000256" key="4">
    <source>
        <dbReference type="ARBA" id="ARBA00023204"/>
    </source>
</evidence>
<dbReference type="GO" id="GO:0000724">
    <property type="term" value="P:double-strand break repair via homologous recombination"/>
    <property type="evidence" value="ECO:0007669"/>
    <property type="project" value="TreeGrafter"/>
</dbReference>
<sequence length="987" mass="111612">MAKTFKSSPFENIVKKYTLCGICDGKIIHSSFLQCGCSVILCNYCNEKHSCKFHHQAVKFDSYQHNKSVNFIHELSALMTTNPSEKDKEKKSLPENSYSASLPDLDDLMVDETTNGEISFSQLFDDRCSRNDKPKNTISSIRRESISPRISYTLKRKQYLSDSEDEESFNKSETVLYKRLSDCSSSKKKKITKKMKYSNKSRDTSIFSPIGCDSDSGNSDKQPFERKRNNRKDRHSIPLGMSFGVDNDVSSLDPNEDSSPVSEWCQTFQESNAPLKDHTYLENNSVLENNSSFIQDLVKEKNMNNVSSSVENMVCNDQICANNIGRTIENSRVEENIDELHTCSLNLDSNEINTSNLVNDINSLNQIIKKSDEKQEINSNRSIKQRNSTKKNKESKCHKNKAAKSDKQIKHKDNGTLNCNLEDFDGFDQGDINASTLNYMLHKLTTPFNDDDEMMFPIHYKGKTFIIHLKDKFDSEPNESEYHYVLRPFKTFQNHFAQTEPQAVKEAKGDVITQTEGYGTAEACVGRDGEKTAFIQTDDYQVMDACVGRDGENTCFSQTDSYRMVDACVGRDGENTGFSQTDSYQMVDACAGRNGEKVGSIQTDSYQAVDACVGPEAKISEVSQTDRYQVRDSYTNTKEFRCCAVQTNLVNNSSSDLWSRNCTASAVQTEPYENKASDISFNMPYSSVDLNYTCNKVENIITTEIPKKVDADAKENSDNEDEDIIEGTPVKVNNVSVASLNLSALKGRTPHFDCNESTVARDEIISCSDLTNADKLCVEKFTNRFGMEYSEYFNNKTTHLVVSSRLTHDSHKTFKYLIAIASKACVVSIDWVKDSLQRMEVLPVSKYIPTNQSGPMRCRMNVRLPFAGLTICVQLLTNYPGVKAMEALTKLCGAYIVDNIEQYNSPQKWPFPRFCLFEDETQLTSQILNSCSKNHLVAVHFEWVFDSVAAYCRQPILKYLCSTFIITDNIVEKYKIPSDMLVDNSTS</sequence>
<dbReference type="SUPFAM" id="SSF52113">
    <property type="entry name" value="BRCT domain"/>
    <property type="match status" value="2"/>
</dbReference>
<dbReference type="AlphaFoldDB" id="A0A9P0HHC0"/>
<evidence type="ECO:0000313" key="8">
    <source>
        <dbReference type="EMBL" id="CAH1401747.1"/>
    </source>
</evidence>
<organism evidence="8 9">
    <name type="scientific">Nezara viridula</name>
    <name type="common">Southern green stink bug</name>
    <name type="synonym">Cimex viridulus</name>
    <dbReference type="NCBI Taxonomy" id="85310"/>
    <lineage>
        <taxon>Eukaryota</taxon>
        <taxon>Metazoa</taxon>
        <taxon>Ecdysozoa</taxon>
        <taxon>Arthropoda</taxon>
        <taxon>Hexapoda</taxon>
        <taxon>Insecta</taxon>
        <taxon>Pterygota</taxon>
        <taxon>Neoptera</taxon>
        <taxon>Paraneoptera</taxon>
        <taxon>Hemiptera</taxon>
        <taxon>Heteroptera</taxon>
        <taxon>Panheteroptera</taxon>
        <taxon>Pentatomomorpha</taxon>
        <taxon>Pentatomoidea</taxon>
        <taxon>Pentatomidae</taxon>
        <taxon>Pentatominae</taxon>
        <taxon>Nezara</taxon>
    </lineage>
</organism>
<keyword evidence="5" id="KW-0539">Nucleus</keyword>
<dbReference type="Gene3D" id="3.40.50.10190">
    <property type="entry name" value="BRCT domain"/>
    <property type="match status" value="2"/>
</dbReference>
<evidence type="ECO:0000256" key="1">
    <source>
        <dbReference type="ARBA" id="ARBA00004123"/>
    </source>
</evidence>
<dbReference type="GO" id="GO:0031436">
    <property type="term" value="C:BRCA1-BARD1 complex"/>
    <property type="evidence" value="ECO:0007669"/>
    <property type="project" value="TreeGrafter"/>
</dbReference>
<dbReference type="PANTHER" id="PTHR13763">
    <property type="entry name" value="BREAST CANCER TYPE 1 SUSCEPTIBILITY PROTEIN BRCA1"/>
    <property type="match status" value="1"/>
</dbReference>
<evidence type="ECO:0000256" key="6">
    <source>
        <dbReference type="SAM" id="MobiDB-lite"/>
    </source>
</evidence>
<comment type="subcellular location">
    <subcellularLocation>
        <location evidence="1">Nucleus</location>
    </subcellularLocation>
</comment>
<keyword evidence="3" id="KW-0227">DNA damage</keyword>
<feature type="region of interest" description="Disordered" evidence="6">
    <location>
        <begin position="373"/>
        <end position="408"/>
    </location>
</feature>
<accession>A0A9P0HHC0</accession>
<evidence type="ECO:0000259" key="7">
    <source>
        <dbReference type="PROSITE" id="PS50172"/>
    </source>
</evidence>
<dbReference type="CDD" id="cd00027">
    <property type="entry name" value="BRCT"/>
    <property type="match status" value="1"/>
</dbReference>
<dbReference type="GO" id="GO:0070531">
    <property type="term" value="C:BRCA1-A complex"/>
    <property type="evidence" value="ECO:0007669"/>
    <property type="project" value="TreeGrafter"/>
</dbReference>
<feature type="region of interest" description="Disordered" evidence="6">
    <location>
        <begin position="208"/>
        <end position="247"/>
    </location>
</feature>
<gene>
    <name evidence="8" type="ORF">NEZAVI_LOCUS10702</name>
</gene>
<keyword evidence="4" id="KW-0234">DNA repair</keyword>
<dbReference type="Pfam" id="PF00533">
    <property type="entry name" value="BRCT"/>
    <property type="match status" value="1"/>
</dbReference>
<dbReference type="InterPro" id="IPR001357">
    <property type="entry name" value="BRCT_dom"/>
</dbReference>
<evidence type="ECO:0000313" key="9">
    <source>
        <dbReference type="Proteomes" id="UP001152798"/>
    </source>
</evidence>